<dbReference type="InterPro" id="IPR027417">
    <property type="entry name" value="P-loop_NTPase"/>
</dbReference>
<dbReference type="SUPFAM" id="SSF52540">
    <property type="entry name" value="P-loop containing nucleoside triphosphate hydrolases"/>
    <property type="match status" value="1"/>
</dbReference>
<sequence length="512" mass="55436">MIPKSQRAVFTFLAKPETHGPGVDRVDQVHTHISALFLAGERVLKLKRAVALPYLDHTTLAARKACCEREVAINAPGAPGLYRGVLPVTRESDGTLALDGAGEPVEWLVVMNRFDEGALFDRRLALGHLDRHQMSDLAEVIFAAHERAERIDDDHGLGFGRNLEGALAELAEQRGLLGEALSDEVAAALRAAHQRLKPLLAERAAAGRVRRCHGDLHLRNIVLWDNRPALFDAIDFTETFARIDVLYDLAYLLMDLDYRGHRRLASITFNHYMEFAGDTGGLAALPLFLALRATIRAFVTAAGAANQSDGDEAAKLIAEGRRYLAQATGYLTPGSPRMVAVGGLSGSGKSRLAREIAPHLGCAPGALVLRTDVLRKRLMGLSPYQSLGPEGYTPEMHARTYQRLEAEARLALACGHSVVLDGVHARPGERANAERIAAEAGVPFAGLWVHTPVDLAMRRIETRVRNPSDVTLAVRANQEDFDLGAVTWARVDSSGPKKDTVIAGLAALGLSS</sequence>
<evidence type="ECO:0000313" key="2">
    <source>
        <dbReference type="EMBL" id="ABC23410.1"/>
    </source>
</evidence>
<dbReference type="PhylomeDB" id="Q2RR35"/>
<dbReference type="HOGENOM" id="CLU_026771_1_0_5"/>
<gene>
    <name evidence="2" type="ordered locus">Rru_A2613</name>
</gene>
<protein>
    <recommendedName>
        <fullName evidence="1">Aminoglycoside phosphotransferase domain-containing protein</fullName>
    </recommendedName>
</protein>
<evidence type="ECO:0000313" key="3">
    <source>
        <dbReference type="Proteomes" id="UP000001929"/>
    </source>
</evidence>
<dbReference type="PATRIC" id="fig|269796.9.peg.2721"/>
<dbReference type="STRING" id="269796.Rru_A2613"/>
<accession>Q2RR35</accession>
<dbReference type="InterPro" id="IPR052732">
    <property type="entry name" value="Cell-binding_unc_protein"/>
</dbReference>
<dbReference type="EMBL" id="CP000230">
    <property type="protein sequence ID" value="ABC23410.1"/>
    <property type="molecule type" value="Genomic_DNA"/>
</dbReference>
<feature type="domain" description="Aminoglycoside phosphotransferase" evidence="1">
    <location>
        <begin position="132"/>
        <end position="272"/>
    </location>
</feature>
<dbReference type="SUPFAM" id="SSF56112">
    <property type="entry name" value="Protein kinase-like (PK-like)"/>
    <property type="match status" value="1"/>
</dbReference>
<dbReference type="Pfam" id="PF13671">
    <property type="entry name" value="AAA_33"/>
    <property type="match status" value="1"/>
</dbReference>
<dbReference type="DNASU" id="3836048"/>
<dbReference type="eggNOG" id="COG0645">
    <property type="taxonomic scope" value="Bacteria"/>
</dbReference>
<dbReference type="AlphaFoldDB" id="Q2RR35"/>
<dbReference type="PANTHER" id="PTHR43883:SF1">
    <property type="entry name" value="GLUCONOKINASE"/>
    <property type="match status" value="1"/>
</dbReference>
<dbReference type="InterPro" id="IPR011009">
    <property type="entry name" value="Kinase-like_dom_sf"/>
</dbReference>
<dbReference type="InterPro" id="IPR002575">
    <property type="entry name" value="Aminoglycoside_PTrfase"/>
</dbReference>
<keyword evidence="3" id="KW-1185">Reference proteome</keyword>
<organism evidence="2 3">
    <name type="scientific">Rhodospirillum rubrum (strain ATCC 11170 / ATH 1.1.1 / DSM 467 / LMG 4362 / NCIMB 8255 / S1)</name>
    <dbReference type="NCBI Taxonomy" id="269796"/>
    <lineage>
        <taxon>Bacteria</taxon>
        <taxon>Pseudomonadati</taxon>
        <taxon>Pseudomonadota</taxon>
        <taxon>Alphaproteobacteria</taxon>
        <taxon>Rhodospirillales</taxon>
        <taxon>Rhodospirillaceae</taxon>
        <taxon>Rhodospirillum</taxon>
    </lineage>
</organism>
<dbReference type="Gene3D" id="3.40.50.300">
    <property type="entry name" value="P-loop containing nucleotide triphosphate hydrolases"/>
    <property type="match status" value="1"/>
</dbReference>
<dbReference type="KEGG" id="rru:Rru_A2613"/>
<dbReference type="Pfam" id="PF01636">
    <property type="entry name" value="APH"/>
    <property type="match status" value="1"/>
</dbReference>
<dbReference type="EnsemblBacteria" id="ABC23410">
    <property type="protein sequence ID" value="ABC23410"/>
    <property type="gene ID" value="Rru_A2613"/>
</dbReference>
<name>Q2RR35_RHORT</name>
<proteinExistence type="predicted"/>
<reference evidence="2 3" key="1">
    <citation type="journal article" date="2011" name="Stand. Genomic Sci.">
        <title>Complete genome sequence of Rhodospirillum rubrum type strain (S1).</title>
        <authorList>
            <person name="Munk A.C."/>
            <person name="Copeland A."/>
            <person name="Lucas S."/>
            <person name="Lapidus A."/>
            <person name="Del Rio T.G."/>
            <person name="Barry K."/>
            <person name="Detter J.C."/>
            <person name="Hammon N."/>
            <person name="Israni S."/>
            <person name="Pitluck S."/>
            <person name="Brettin T."/>
            <person name="Bruce D."/>
            <person name="Han C."/>
            <person name="Tapia R."/>
            <person name="Gilna P."/>
            <person name="Schmutz J."/>
            <person name="Larimer F."/>
            <person name="Land M."/>
            <person name="Kyrpides N.C."/>
            <person name="Mavromatis K."/>
            <person name="Richardson P."/>
            <person name="Rohde M."/>
            <person name="Goker M."/>
            <person name="Klenk H.P."/>
            <person name="Zhang Y."/>
            <person name="Roberts G.P."/>
            <person name="Reslewic S."/>
            <person name="Schwartz D.C."/>
        </authorList>
    </citation>
    <scope>NUCLEOTIDE SEQUENCE [LARGE SCALE GENOMIC DNA]</scope>
    <source>
        <strain evidence="3">ATCC 11170 / ATH 1.1.1 / DSM 467 / LMG 4362 / NCIMB 8255 / S1</strain>
    </source>
</reference>
<evidence type="ECO:0000259" key="1">
    <source>
        <dbReference type="Pfam" id="PF01636"/>
    </source>
</evidence>
<dbReference type="eggNOG" id="COG2187">
    <property type="taxonomic scope" value="Bacteria"/>
</dbReference>
<dbReference type="Gene3D" id="3.90.1200.10">
    <property type="match status" value="1"/>
</dbReference>
<dbReference type="Proteomes" id="UP000001929">
    <property type="component" value="Chromosome"/>
</dbReference>
<dbReference type="RefSeq" id="WP_011390363.1">
    <property type="nucleotide sequence ID" value="NC_007643.1"/>
</dbReference>
<dbReference type="PANTHER" id="PTHR43883">
    <property type="entry name" value="SLR0207 PROTEIN"/>
    <property type="match status" value="1"/>
</dbReference>